<reference evidence="1 2" key="1">
    <citation type="submission" date="2018-07" db="EMBL/GenBank/DDBJ databases">
        <title>A high quality draft genome assembly of the barn swallow (H. rustica rustica).</title>
        <authorList>
            <person name="Formenti G."/>
            <person name="Chiara M."/>
            <person name="Poveda L."/>
            <person name="Francoijs K.-J."/>
            <person name="Bonisoli-Alquati A."/>
            <person name="Canova L."/>
            <person name="Gianfranceschi L."/>
            <person name="Horner D.S."/>
            <person name="Saino N."/>
        </authorList>
    </citation>
    <scope>NUCLEOTIDE SEQUENCE [LARGE SCALE GENOMIC DNA]</scope>
    <source>
        <strain evidence="1">Chelidonia</strain>
        <tissue evidence="1">Blood</tissue>
    </source>
</reference>
<comment type="caution">
    <text evidence="1">The sequence shown here is derived from an EMBL/GenBank/DDBJ whole genome shotgun (WGS) entry which is preliminary data.</text>
</comment>
<keyword evidence="2" id="KW-1185">Reference proteome</keyword>
<accession>A0A3M0KWG6</accession>
<name>A0A3M0KWG6_HIRRU</name>
<dbReference type="OrthoDB" id="6132759at2759"/>
<dbReference type="EMBL" id="QRBI01000098">
    <property type="protein sequence ID" value="RMC17578.1"/>
    <property type="molecule type" value="Genomic_DNA"/>
</dbReference>
<gene>
    <name evidence="1" type="ORF">DUI87_05242</name>
</gene>
<dbReference type="STRING" id="333673.A0A3M0KWG6"/>
<evidence type="ECO:0000313" key="2">
    <source>
        <dbReference type="Proteomes" id="UP000269221"/>
    </source>
</evidence>
<dbReference type="Proteomes" id="UP000269221">
    <property type="component" value="Unassembled WGS sequence"/>
</dbReference>
<dbReference type="AlphaFoldDB" id="A0A3M0KWG6"/>
<organism evidence="1 2">
    <name type="scientific">Hirundo rustica rustica</name>
    <dbReference type="NCBI Taxonomy" id="333673"/>
    <lineage>
        <taxon>Eukaryota</taxon>
        <taxon>Metazoa</taxon>
        <taxon>Chordata</taxon>
        <taxon>Craniata</taxon>
        <taxon>Vertebrata</taxon>
        <taxon>Euteleostomi</taxon>
        <taxon>Archelosauria</taxon>
        <taxon>Archosauria</taxon>
        <taxon>Dinosauria</taxon>
        <taxon>Saurischia</taxon>
        <taxon>Theropoda</taxon>
        <taxon>Coelurosauria</taxon>
        <taxon>Aves</taxon>
        <taxon>Neognathae</taxon>
        <taxon>Neoaves</taxon>
        <taxon>Telluraves</taxon>
        <taxon>Australaves</taxon>
        <taxon>Passeriformes</taxon>
        <taxon>Sylvioidea</taxon>
        <taxon>Hirundinidae</taxon>
        <taxon>Hirundo</taxon>
    </lineage>
</organism>
<sequence length="244" mass="25992">MSRPRCPPCLWFLEERGSRRRELCPSLLRIALAALGSGLCQRAVPGPDRVCSMVTVTSPHLTTTDFINNCGMDKENPAWCSQTRNVEALSSFSLGSSAEDEFQESGSDPCANAKKGIATGCVSVPGVGVAHPDSQPDTVACVDPEECTVGCSNIACTELVVELRADAQRAAGSDDRGDDGSAPVIPDSDFNSSSTLISTDIGRKLRAGDRELLLESRLKTRLDRTWSNLGYRKVSLPMAGGATK</sequence>
<evidence type="ECO:0000313" key="1">
    <source>
        <dbReference type="EMBL" id="RMC17578.1"/>
    </source>
</evidence>
<proteinExistence type="predicted"/>
<protein>
    <submittedName>
        <fullName evidence="1">Uncharacterized protein</fullName>
    </submittedName>
</protein>